<dbReference type="Proteomes" id="UP000316425">
    <property type="component" value="Unassembled WGS sequence"/>
</dbReference>
<evidence type="ECO:0000259" key="3">
    <source>
        <dbReference type="Pfam" id="PF21117"/>
    </source>
</evidence>
<evidence type="ECO:0000259" key="1">
    <source>
        <dbReference type="Pfam" id="PF09818"/>
    </source>
</evidence>
<dbReference type="Pfam" id="PF09818">
    <property type="entry name" value="ABC_ATPase"/>
    <property type="match status" value="1"/>
</dbReference>
<dbReference type="AlphaFoldDB" id="A0A556PNN4"/>
<proteinExistence type="predicted"/>
<feature type="domain" description="ATPase of the ABC class C-terminal" evidence="1">
    <location>
        <begin position="165"/>
        <end position="432"/>
    </location>
</feature>
<accession>A0A556PNN4</accession>
<dbReference type="EMBL" id="VMHE01000006">
    <property type="protein sequence ID" value="TSJ65978.1"/>
    <property type="molecule type" value="Genomic_DNA"/>
</dbReference>
<dbReference type="InterPro" id="IPR049069">
    <property type="entry name" value="MRB1590-like_C"/>
</dbReference>
<protein>
    <submittedName>
        <fullName evidence="4">ATPase</fullName>
    </submittedName>
</protein>
<name>A0A556PNN4_9BACI</name>
<gene>
    <name evidence="4" type="ORF">FPQ13_05260</name>
</gene>
<sequence>MEQLRQELRRINQKSYKAYKDIANTYTFPDFRLAIDYVQGDPFAAPSKIRLIFSKEKLGIENSWFETKRRKVYVEDVINRSVNHAIKQSKVVVRGSGKSGKIEIDAPDQVILERSAVQLKPNQGTICLSIGLPANGRRINGKEAEKLFFDALTNIVKQSVLSLDKDKVIQAIHLADQHDALRKKMHEEGWIAFVANDSVLPRKSGVSTKPMNDAVAFQSPKEKEVSVELPHWSEPLKGMAIKKGITLIVGGGFHGKSTLLQALEEGVYEHITGDGREFVLTDPTATKIRAEDGRSITGVDISPFINDLPNGASTNNFSTENASGSTSQAANVVEALEAGANTLLIDEDTTATNFMIRDQRMQQLVAKEKEPITPFVQRVKSLYDEKGISTILVMGGSGDYFQVADEVIMMDQYYPKNVTKKAKEIAGEPLSSLKSIEYKQNRVPNLNGLHSMLGHKPKVQAKGKETILFGKNPIDLSLVEQIVDVSQTRMIANVLKYMALKKTNEQKSITEWLDWIEHQIDENGLSFTQKNTQEHPGELARPRRMELASALNRIRKLTIYI</sequence>
<reference evidence="4 5" key="1">
    <citation type="submission" date="2019-07" db="EMBL/GenBank/DDBJ databases">
        <title>Allobacillus sp. nov. SKP isolated from shrimp paste of Euphausiacea.</title>
        <authorList>
            <person name="Kanchanasin P."/>
            <person name="Tanasupawat S."/>
            <person name="Shi W."/>
            <person name="Wu L."/>
            <person name="Ma J."/>
        </authorList>
    </citation>
    <scope>NUCLEOTIDE SEQUENCE [LARGE SCALE GENOMIC DNA]</scope>
    <source>
        <strain evidence="4 5">SKP4-8</strain>
    </source>
</reference>
<feature type="domain" description="ATPase of the ABC class N-terminal" evidence="2">
    <location>
        <begin position="1"/>
        <end position="161"/>
    </location>
</feature>
<dbReference type="RefSeq" id="WP_144088280.1">
    <property type="nucleotide sequence ID" value="NZ_VMHE01000006.1"/>
</dbReference>
<dbReference type="InterPro" id="IPR046834">
    <property type="entry name" value="ABC_ATPase_C"/>
</dbReference>
<feature type="domain" description="MRB1590-like C-terminal" evidence="3">
    <location>
        <begin position="458"/>
        <end position="559"/>
    </location>
</feature>
<comment type="caution">
    <text evidence="4">The sequence shown here is derived from an EMBL/GenBank/DDBJ whole genome shotgun (WGS) entry which is preliminary data.</text>
</comment>
<evidence type="ECO:0000313" key="5">
    <source>
        <dbReference type="Proteomes" id="UP000316425"/>
    </source>
</evidence>
<keyword evidence="5" id="KW-1185">Reference proteome</keyword>
<dbReference type="OrthoDB" id="9809999at2"/>
<dbReference type="Pfam" id="PF20446">
    <property type="entry name" value="ABC_N"/>
    <property type="match status" value="1"/>
</dbReference>
<dbReference type="Pfam" id="PF21117">
    <property type="entry name" value="MRB1590_C"/>
    <property type="match status" value="1"/>
</dbReference>
<evidence type="ECO:0000259" key="2">
    <source>
        <dbReference type="Pfam" id="PF20446"/>
    </source>
</evidence>
<evidence type="ECO:0000313" key="4">
    <source>
        <dbReference type="EMBL" id="TSJ65978.1"/>
    </source>
</evidence>
<dbReference type="InterPro" id="IPR019195">
    <property type="entry name" value="ABC_ATPase_put"/>
</dbReference>
<dbReference type="InterPro" id="IPR046833">
    <property type="entry name" value="ABC_N"/>
</dbReference>
<dbReference type="SUPFAM" id="SSF52540">
    <property type="entry name" value="P-loop containing nucleoside triphosphate hydrolases"/>
    <property type="match status" value="1"/>
</dbReference>
<dbReference type="PANTHER" id="PTHR38149:SF1">
    <property type="entry name" value="ATPASE"/>
    <property type="match status" value="1"/>
</dbReference>
<dbReference type="PANTHER" id="PTHR38149">
    <property type="entry name" value="ATPASE"/>
    <property type="match status" value="1"/>
</dbReference>
<organism evidence="4 5">
    <name type="scientific">Allobacillus salarius</name>
    <dbReference type="NCBI Taxonomy" id="1955272"/>
    <lineage>
        <taxon>Bacteria</taxon>
        <taxon>Bacillati</taxon>
        <taxon>Bacillota</taxon>
        <taxon>Bacilli</taxon>
        <taxon>Bacillales</taxon>
        <taxon>Bacillaceae</taxon>
        <taxon>Allobacillus</taxon>
    </lineage>
</organism>
<dbReference type="InterPro" id="IPR027417">
    <property type="entry name" value="P-loop_NTPase"/>
</dbReference>